<dbReference type="OrthoDB" id="2123637at2759"/>
<evidence type="ECO:0000313" key="2">
    <source>
        <dbReference type="Proteomes" id="UP000693981"/>
    </source>
</evidence>
<name>A0A8T1V6W7_9STRA</name>
<protein>
    <submittedName>
        <fullName evidence="1">Uncharacterized protein</fullName>
    </submittedName>
</protein>
<sequence length="150" mass="17019">MSTESSCRKFLDALARELSAYYDFDFYYAVPTIGDVFHAVDNGLWAFRMKKNKPLTAIALPDYFTKDEWKALKDLNKRTTLRIHDGKVPTTSKGKSYIVLPHDFFSDDQVKRYKAIAAKGNVVFVPTELDIKDEDEFSGSSRSSSARSDA</sequence>
<dbReference type="AlphaFoldDB" id="A0A8T1V6W7"/>
<accession>A0A8T1V6W7</accession>
<keyword evidence="2" id="KW-1185">Reference proteome</keyword>
<reference evidence="1" key="1">
    <citation type="submission" date="2021-02" db="EMBL/GenBank/DDBJ databases">
        <authorList>
            <person name="Palmer J.M."/>
        </authorList>
    </citation>
    <scope>NUCLEOTIDE SEQUENCE</scope>
    <source>
        <strain evidence="1">SCRP23</strain>
    </source>
</reference>
<comment type="caution">
    <text evidence="1">The sequence shown here is derived from an EMBL/GenBank/DDBJ whole genome shotgun (WGS) entry which is preliminary data.</text>
</comment>
<organism evidence="1 2">
    <name type="scientific">Phytophthora boehmeriae</name>
    <dbReference type="NCBI Taxonomy" id="109152"/>
    <lineage>
        <taxon>Eukaryota</taxon>
        <taxon>Sar</taxon>
        <taxon>Stramenopiles</taxon>
        <taxon>Oomycota</taxon>
        <taxon>Peronosporomycetes</taxon>
        <taxon>Peronosporales</taxon>
        <taxon>Peronosporaceae</taxon>
        <taxon>Phytophthora</taxon>
    </lineage>
</organism>
<proteinExistence type="predicted"/>
<dbReference type="Proteomes" id="UP000693981">
    <property type="component" value="Unassembled WGS sequence"/>
</dbReference>
<dbReference type="EMBL" id="JAGDFL010001276">
    <property type="protein sequence ID" value="KAG7376771.1"/>
    <property type="molecule type" value="Genomic_DNA"/>
</dbReference>
<evidence type="ECO:0000313" key="1">
    <source>
        <dbReference type="EMBL" id="KAG7376771.1"/>
    </source>
</evidence>
<gene>
    <name evidence="1" type="ORF">PHYBOEH_001305</name>
</gene>